<evidence type="ECO:0000256" key="1">
    <source>
        <dbReference type="ARBA" id="ARBA00023015"/>
    </source>
</evidence>
<sequence length="409" mass="45994">MSESEDESGVMACRTRSKRPLRNVPLGQLEAELRAPDITPDMYDSSSAPEDRDWTDWLRGLLSSDVDNEEECDDEDDPEYNFLAEIDEPDQEDYRDDKAVRITSQGELIRAAEHPGFRSAFRASNLQGALELLEEMKQTPIDYQPQSHKPDGRGHSEYLASLESYEVSLSPIKMFFFQTLRNMEGACDPPKLVSQFLLRKTVVQVRRRILQCCRPGTPDNIVKAFRYQQVVWSMQMACGNVDPAEQRPPVAREENKLPLWLVCEAVQAQPGLSKQLLQVLDEFAAVGPSGAPEVLFSRLACLLRPWPQLLKDFAAFLNGRQARRCGLVSSLLRKHPDLQGEVQEIFQQLHTCSKTTDVDLASQNPNNGNSEPIDAVVGSDEDDEGEQQAVCAKNITVTSNGEKVIVWTR</sequence>
<keyword evidence="6" id="KW-1185">Reference proteome</keyword>
<feature type="compositionally biased region" description="Polar residues" evidence="4">
    <location>
        <begin position="360"/>
        <end position="370"/>
    </location>
</feature>
<dbReference type="Proteomes" id="UP001476798">
    <property type="component" value="Unassembled WGS sequence"/>
</dbReference>
<evidence type="ECO:0000256" key="2">
    <source>
        <dbReference type="ARBA" id="ARBA00023163"/>
    </source>
</evidence>
<feature type="region of interest" description="Disordered" evidence="4">
    <location>
        <begin position="1"/>
        <end position="25"/>
    </location>
</feature>
<evidence type="ECO:0000313" key="6">
    <source>
        <dbReference type="Proteomes" id="UP001476798"/>
    </source>
</evidence>
<evidence type="ECO:0000256" key="3">
    <source>
        <dbReference type="ARBA" id="ARBA00023242"/>
    </source>
</evidence>
<keyword evidence="3" id="KW-0539">Nucleus</keyword>
<evidence type="ECO:0000313" key="5">
    <source>
        <dbReference type="EMBL" id="MEQ2180468.1"/>
    </source>
</evidence>
<dbReference type="EMBL" id="JAHRIO010070013">
    <property type="protein sequence ID" value="MEQ2180468.1"/>
    <property type="molecule type" value="Genomic_DNA"/>
</dbReference>
<name>A0ABV0PAI2_9TELE</name>
<gene>
    <name evidence="5" type="ORF">GOODEAATRI_001519</name>
</gene>
<reference evidence="5 6" key="1">
    <citation type="submission" date="2021-06" db="EMBL/GenBank/DDBJ databases">
        <authorList>
            <person name="Palmer J.M."/>
        </authorList>
    </citation>
    <scope>NUCLEOTIDE SEQUENCE [LARGE SCALE GENOMIC DNA]</scope>
    <source>
        <strain evidence="5 6">GA_2019</strain>
        <tissue evidence="5">Muscle</tissue>
    </source>
</reference>
<keyword evidence="2" id="KW-0804">Transcription</keyword>
<keyword evidence="1" id="KW-0805">Transcription regulation</keyword>
<protein>
    <submittedName>
        <fullName evidence="5">Uncharacterized protein</fullName>
    </submittedName>
</protein>
<dbReference type="PANTHER" id="PTHR16088">
    <property type="entry name" value="YY1 ASSOCIATED PROTEIN-RELATED"/>
    <property type="match status" value="1"/>
</dbReference>
<organism evidence="5 6">
    <name type="scientific">Goodea atripinnis</name>
    <dbReference type="NCBI Taxonomy" id="208336"/>
    <lineage>
        <taxon>Eukaryota</taxon>
        <taxon>Metazoa</taxon>
        <taxon>Chordata</taxon>
        <taxon>Craniata</taxon>
        <taxon>Vertebrata</taxon>
        <taxon>Euteleostomi</taxon>
        <taxon>Actinopterygii</taxon>
        <taxon>Neopterygii</taxon>
        <taxon>Teleostei</taxon>
        <taxon>Neoteleostei</taxon>
        <taxon>Acanthomorphata</taxon>
        <taxon>Ovalentaria</taxon>
        <taxon>Atherinomorphae</taxon>
        <taxon>Cyprinodontiformes</taxon>
        <taxon>Goodeidae</taxon>
        <taxon>Goodea</taxon>
    </lineage>
</organism>
<dbReference type="PANTHER" id="PTHR16088:SF3">
    <property type="entry name" value="GON-4-LIKE PROTEIN"/>
    <property type="match status" value="1"/>
</dbReference>
<accession>A0ABV0PAI2</accession>
<evidence type="ECO:0000256" key="4">
    <source>
        <dbReference type="SAM" id="MobiDB-lite"/>
    </source>
</evidence>
<comment type="caution">
    <text evidence="5">The sequence shown here is derived from an EMBL/GenBank/DDBJ whole genome shotgun (WGS) entry which is preliminary data.</text>
</comment>
<proteinExistence type="predicted"/>
<dbReference type="InterPro" id="IPR052435">
    <property type="entry name" value="YY1-Transcr_Regul"/>
</dbReference>
<feature type="region of interest" description="Disordered" evidence="4">
    <location>
        <begin position="360"/>
        <end position="381"/>
    </location>
</feature>